<gene>
    <name evidence="3" type="ORF">N0B31_10480</name>
</gene>
<dbReference type="RefSeq" id="WP_260643815.1">
    <property type="nucleotide sequence ID" value="NZ_CP104003.1"/>
</dbReference>
<keyword evidence="4" id="KW-1185">Reference proteome</keyword>
<dbReference type="Proteomes" id="UP001057580">
    <property type="component" value="Chromosome"/>
</dbReference>
<evidence type="ECO:0000259" key="2">
    <source>
        <dbReference type="Pfam" id="PF24042"/>
    </source>
</evidence>
<feature type="domain" description="DUF7351" evidence="2">
    <location>
        <begin position="111"/>
        <end position="293"/>
    </location>
</feature>
<feature type="domain" description="DUF7347" evidence="1">
    <location>
        <begin position="6"/>
        <end position="83"/>
    </location>
</feature>
<sequence length="302" mass="33421">MPGGGAEAFSLLGNETRLRIIQSLGDLSDPGEFSTISFSRLYEASDVADSGTFNYHLQKLTDQFVLSTDEGYRLSLQGINVYRGLRAGIFETEEDSLVAEMEGRRVATERVCTDCEVPKETWIEDGRIHRGCPECELVDMRYPVPAGGLRRAAESIAAGEGEAAYRVLRERLLIDHFSMLVGFCPYCAGETSVSISEDGELLPDPKNVDLGQVVSLVCEYCHWFLHSNLEMSLLSHPTVVPFLLESGLDPLESDLIWECHTAVTVESTDPWRLRGSVAAGAERIVLELDETLRADDSWVEPV</sequence>
<dbReference type="InterPro" id="IPR055775">
    <property type="entry name" value="DUF7351"/>
</dbReference>
<dbReference type="AlphaFoldDB" id="A0A9E7UA72"/>
<evidence type="ECO:0000259" key="1">
    <source>
        <dbReference type="Pfam" id="PF24038"/>
    </source>
</evidence>
<dbReference type="KEGG" id="ssai:N0B31_10480"/>
<evidence type="ECO:0000313" key="4">
    <source>
        <dbReference type="Proteomes" id="UP001057580"/>
    </source>
</evidence>
<dbReference type="GeneID" id="74942852"/>
<accession>A0A9E7UA72</accession>
<name>A0A9E7UA72_9EURY</name>
<dbReference type="Pfam" id="PF24042">
    <property type="entry name" value="DUF7351"/>
    <property type="match status" value="1"/>
</dbReference>
<dbReference type="Gene3D" id="1.10.10.10">
    <property type="entry name" value="Winged helix-like DNA-binding domain superfamily/Winged helix DNA-binding domain"/>
    <property type="match status" value="1"/>
</dbReference>
<dbReference type="EMBL" id="CP104003">
    <property type="protein sequence ID" value="UWM56701.1"/>
    <property type="molecule type" value="Genomic_DNA"/>
</dbReference>
<organism evidence="3 4">
    <name type="scientific">Salinirubellus salinus</name>
    <dbReference type="NCBI Taxonomy" id="1364945"/>
    <lineage>
        <taxon>Archaea</taxon>
        <taxon>Methanobacteriati</taxon>
        <taxon>Methanobacteriota</taxon>
        <taxon>Stenosarchaea group</taxon>
        <taxon>Halobacteria</taxon>
        <taxon>Halobacteriales</taxon>
        <taxon>Natronomonadaceae</taxon>
        <taxon>Salinirubellus</taxon>
    </lineage>
</organism>
<protein>
    <submittedName>
        <fullName evidence="3">Helix-turn-helix domain-containing protein</fullName>
    </submittedName>
</protein>
<dbReference type="InterPro" id="IPR036388">
    <property type="entry name" value="WH-like_DNA-bd_sf"/>
</dbReference>
<reference evidence="3" key="1">
    <citation type="submission" date="2022-09" db="EMBL/GenBank/DDBJ databases">
        <title>Diverse halophilic archaea isolated from saline environments.</title>
        <authorList>
            <person name="Cui H.-L."/>
        </authorList>
    </citation>
    <scope>NUCLEOTIDE SEQUENCE</scope>
    <source>
        <strain evidence="3">ZS-35-S2</strain>
    </source>
</reference>
<proteinExistence type="predicted"/>
<dbReference type="InterPro" id="IPR055771">
    <property type="entry name" value="DUF7347"/>
</dbReference>
<dbReference type="Pfam" id="PF24038">
    <property type="entry name" value="DUF7347"/>
    <property type="match status" value="1"/>
</dbReference>
<evidence type="ECO:0000313" key="3">
    <source>
        <dbReference type="EMBL" id="UWM56701.1"/>
    </source>
</evidence>